<feature type="compositionally biased region" description="Basic and acidic residues" evidence="1">
    <location>
        <begin position="135"/>
        <end position="199"/>
    </location>
</feature>
<dbReference type="Proteomes" id="UP000663760">
    <property type="component" value="Chromosome 7"/>
</dbReference>
<dbReference type="InterPro" id="IPR013951">
    <property type="entry name" value="Rxt3"/>
</dbReference>
<dbReference type="InterPro" id="IPR036609">
    <property type="entry name" value="LCCL_sf"/>
</dbReference>
<evidence type="ECO:0000313" key="3">
    <source>
        <dbReference type="Proteomes" id="UP000663760"/>
    </source>
</evidence>
<dbReference type="Gene3D" id="2.170.130.20">
    <property type="entry name" value="LCCL-like domain"/>
    <property type="match status" value="1"/>
</dbReference>
<accession>A0A7I8KPW4</accession>
<sequence>MSGTPKRLPDEGCHATPLKRSAEDGVLFSSSNEKLMQPSISGCHSSLESGHDGRAAKILRLEQHDANKQLSLHPKNHISSSPDDSCIDHPVAAINGTELKDLQERKYFNSSTRETKSEVKDLYPEMRTDGQGNKSETDGGKTKEKDRKRKDENHGDLGKADKERSEHHDNLKLGKSSHECKEHIKEREIEKREKREVKLHAKRGLPNANDTDTPEGSVGTPVKGGSSLEPWRHKGFDSWKACEGNNKVKKREKEPDADKQEKHNGCHEKESEAISAGVKESDKETFGYGIQQRKRMLRPRGTPQSYSREPRLQSQPREDEGSQGNDEVSLITYKVGECMQEILKSWKEYEALVNGKIDEAFQNCPTLEIRIPTEHVTRSNRQVKGAQLWGTDIYTNDSDLVAVLMHTGYCKQTTSLPPPIQELRATIRVLPPQHCYYSTLRNSIHSRPWGSGTDCSFRVERCCVVKKGGGIVNLEPQLRLISFVEPTLVPLSLERTMNTRAAASNALRQQRFVQEVAIQYNLCNEPWVKYSVNAVSDKGPKKPLYTSARLKKGEVLYVETHVNRYELCFGGEKPTENGATTSSRPLEPEHGNTQNHSSDRDHITDKLMLSIGVPLPVEHVEVLEENLEWEDVQWSKTGVWVAGKEYPIVRIHFLSPN</sequence>
<protein>
    <submittedName>
        <fullName evidence="2">Uncharacterized protein</fullName>
    </submittedName>
</protein>
<proteinExistence type="predicted"/>
<feature type="compositionally biased region" description="Basic and acidic residues" evidence="1">
    <location>
        <begin position="308"/>
        <end position="320"/>
    </location>
</feature>
<reference evidence="2" key="1">
    <citation type="submission" date="2020-02" db="EMBL/GenBank/DDBJ databases">
        <authorList>
            <person name="Scholz U."/>
            <person name="Mascher M."/>
            <person name="Fiebig A."/>
        </authorList>
    </citation>
    <scope>NUCLEOTIDE SEQUENCE</scope>
</reference>
<dbReference type="SUPFAM" id="SSF69848">
    <property type="entry name" value="LCCL domain"/>
    <property type="match status" value="1"/>
</dbReference>
<feature type="compositionally biased region" description="Basic and acidic residues" evidence="1">
    <location>
        <begin position="251"/>
        <end position="272"/>
    </location>
</feature>
<feature type="region of interest" description="Disordered" evidence="1">
    <location>
        <begin position="104"/>
        <end position="326"/>
    </location>
</feature>
<feature type="region of interest" description="Disordered" evidence="1">
    <location>
        <begin position="1"/>
        <end position="25"/>
    </location>
</feature>
<feature type="compositionally biased region" description="Basic and acidic residues" evidence="1">
    <location>
        <begin position="104"/>
        <end position="128"/>
    </location>
</feature>
<evidence type="ECO:0000313" key="2">
    <source>
        <dbReference type="EMBL" id="CAA7399853.1"/>
    </source>
</evidence>
<feature type="region of interest" description="Disordered" evidence="1">
    <location>
        <begin position="65"/>
        <end position="89"/>
    </location>
</feature>
<organism evidence="2 3">
    <name type="scientific">Spirodela intermedia</name>
    <name type="common">Intermediate duckweed</name>
    <dbReference type="NCBI Taxonomy" id="51605"/>
    <lineage>
        <taxon>Eukaryota</taxon>
        <taxon>Viridiplantae</taxon>
        <taxon>Streptophyta</taxon>
        <taxon>Embryophyta</taxon>
        <taxon>Tracheophyta</taxon>
        <taxon>Spermatophyta</taxon>
        <taxon>Magnoliopsida</taxon>
        <taxon>Liliopsida</taxon>
        <taxon>Araceae</taxon>
        <taxon>Lemnoideae</taxon>
        <taxon>Spirodela</taxon>
    </lineage>
</organism>
<feature type="region of interest" description="Disordered" evidence="1">
    <location>
        <begin position="570"/>
        <end position="601"/>
    </location>
</feature>
<evidence type="ECO:0000256" key="1">
    <source>
        <dbReference type="SAM" id="MobiDB-lite"/>
    </source>
</evidence>
<dbReference type="AlphaFoldDB" id="A0A7I8KPW4"/>
<keyword evidence="3" id="KW-1185">Reference proteome</keyword>
<dbReference type="Pfam" id="PF08642">
    <property type="entry name" value="Rxt3"/>
    <property type="match status" value="1"/>
</dbReference>
<gene>
    <name evidence="2" type="ORF">SI8410_07010523</name>
</gene>
<dbReference type="EMBL" id="LR746270">
    <property type="protein sequence ID" value="CAA7399853.1"/>
    <property type="molecule type" value="Genomic_DNA"/>
</dbReference>
<dbReference type="OrthoDB" id="3596986at2759"/>
<name>A0A7I8KPW4_SPIIN</name>